<gene>
    <name evidence="1" type="ORF">I7I51_02718</name>
</gene>
<reference evidence="1" key="1">
    <citation type="submission" date="2021-01" db="EMBL/GenBank/DDBJ databases">
        <title>Chromosome-level genome assembly of a human fungal pathogen reveals clustering of transcriptionally co-regulated genes.</title>
        <authorList>
            <person name="Voorhies M."/>
            <person name="Cohen S."/>
            <person name="Shea T.P."/>
            <person name="Petrus S."/>
            <person name="Munoz J.F."/>
            <person name="Poplawski S."/>
            <person name="Goldman W.E."/>
            <person name="Michael T."/>
            <person name="Cuomo C.A."/>
            <person name="Sil A."/>
            <person name="Beyhan S."/>
        </authorList>
    </citation>
    <scope>NUCLEOTIDE SEQUENCE</scope>
    <source>
        <strain evidence="1">WU24</strain>
    </source>
</reference>
<name>A0A8A1MMW2_AJECA</name>
<evidence type="ECO:0000313" key="2">
    <source>
        <dbReference type="Proteomes" id="UP000663671"/>
    </source>
</evidence>
<dbReference type="AlphaFoldDB" id="A0A8A1MMW2"/>
<accession>A0A8A1MMW2</accession>
<dbReference type="VEuPathDB" id="FungiDB:I7I51_02718"/>
<proteinExistence type="predicted"/>
<organism evidence="1 2">
    <name type="scientific">Ajellomyces capsulatus</name>
    <name type="common">Darling's disease fungus</name>
    <name type="synonym">Histoplasma capsulatum</name>
    <dbReference type="NCBI Taxonomy" id="5037"/>
    <lineage>
        <taxon>Eukaryota</taxon>
        <taxon>Fungi</taxon>
        <taxon>Dikarya</taxon>
        <taxon>Ascomycota</taxon>
        <taxon>Pezizomycotina</taxon>
        <taxon>Eurotiomycetes</taxon>
        <taxon>Eurotiomycetidae</taxon>
        <taxon>Onygenales</taxon>
        <taxon>Ajellomycetaceae</taxon>
        <taxon>Histoplasma</taxon>
    </lineage>
</organism>
<sequence length="127" mass="14139">MDADSEATRGKWRSILFLQFSIQLVVRRGHPIIPWYNLPVLGQANWLLAASAKNQDLFQVNSDPSSVATQTIKNLQHLLQQHQFFCDLLSATTPFLSPQRTIVPVKPRAKALDAGQALAATVSHRIP</sequence>
<evidence type="ECO:0000313" key="1">
    <source>
        <dbReference type="EMBL" id="QSS66530.1"/>
    </source>
</evidence>
<dbReference type="Proteomes" id="UP000663671">
    <property type="component" value="Chromosome 6"/>
</dbReference>
<protein>
    <submittedName>
        <fullName evidence="1">Uncharacterized protein</fullName>
    </submittedName>
</protein>
<dbReference type="EMBL" id="CP069116">
    <property type="protein sequence ID" value="QSS66530.1"/>
    <property type="molecule type" value="Genomic_DNA"/>
</dbReference>